<dbReference type="Gene3D" id="3.40.50.300">
    <property type="entry name" value="P-loop containing nucleotide triphosphate hydrolases"/>
    <property type="match status" value="1"/>
</dbReference>
<dbReference type="EC" id="3.6.1.-" evidence="10"/>
<evidence type="ECO:0000256" key="8">
    <source>
        <dbReference type="ARBA" id="ARBA00022884"/>
    </source>
</evidence>
<reference evidence="14" key="1">
    <citation type="submission" date="2009-09" db="EMBL/GenBank/DDBJ databases">
        <title>The complete chromosome of Alicyclobacillus acidocaldarius subsp. acidocaldarius DSM 446.</title>
        <authorList>
            <consortium name="US DOE Joint Genome Institute (JGI-PGF)"/>
            <person name="Lucas S."/>
            <person name="Copeland A."/>
            <person name="Lapidus A."/>
            <person name="Glavina del Rio T."/>
            <person name="Dalin E."/>
            <person name="Tice H."/>
            <person name="Bruce D."/>
            <person name="Goodwin L."/>
            <person name="Pitluck S."/>
            <person name="Kyrpides N."/>
            <person name="Mavromatis K."/>
            <person name="Ivanova N."/>
            <person name="Ovchinnikova G."/>
            <person name="Chertkov O."/>
            <person name="Sims D."/>
            <person name="Brettin T."/>
            <person name="Detter J.C."/>
            <person name="Han C."/>
            <person name="Larimer F."/>
            <person name="Land M."/>
            <person name="Hauser L."/>
            <person name="Markowitz V."/>
            <person name="Cheng J.-F."/>
            <person name="Hugenholtz P."/>
            <person name="Woyke T."/>
            <person name="Wu D."/>
            <person name="Pukall R."/>
            <person name="Klenk H.-P."/>
            <person name="Eisen J.A."/>
        </authorList>
    </citation>
    <scope>NUCLEOTIDE SEQUENCE [LARGE SCALE GENOMIC DNA]</scope>
    <source>
        <strain evidence="14">ATCC 27009 / DSM 446 / BCRC 14685 / JCM 5260 / KCTC 1825 / NBRC 15652 / NCIMB 11725 / NRRL B-14509 / 104-IA</strain>
    </source>
</reference>
<feature type="domain" description="CP-type G" evidence="12">
    <location>
        <begin position="63"/>
        <end position="221"/>
    </location>
</feature>
<dbReference type="InterPro" id="IPR012340">
    <property type="entry name" value="NA-bd_OB-fold"/>
</dbReference>
<dbReference type="PANTHER" id="PTHR32120">
    <property type="entry name" value="SMALL RIBOSOMAL SUBUNIT BIOGENESIS GTPASE RSGA"/>
    <property type="match status" value="1"/>
</dbReference>
<feature type="domain" description="EngC GTPase" evidence="11">
    <location>
        <begin position="72"/>
        <end position="219"/>
    </location>
</feature>
<dbReference type="InterPro" id="IPR030378">
    <property type="entry name" value="G_CP_dom"/>
</dbReference>
<dbReference type="GO" id="GO:0046872">
    <property type="term" value="F:metal ion binding"/>
    <property type="evidence" value="ECO:0007669"/>
    <property type="project" value="UniProtKB-KW"/>
</dbReference>
<proteinExistence type="inferred from homology"/>
<evidence type="ECO:0000259" key="11">
    <source>
        <dbReference type="PROSITE" id="PS50936"/>
    </source>
</evidence>
<keyword evidence="9 10" id="KW-0342">GTP-binding</keyword>
<dbReference type="Gene3D" id="1.10.40.50">
    <property type="entry name" value="Probable gtpase engc, domain 3"/>
    <property type="match status" value="1"/>
</dbReference>
<feature type="binding site" evidence="10">
    <location>
        <begin position="112"/>
        <end position="115"/>
    </location>
    <ligand>
        <name>GTP</name>
        <dbReference type="ChEBI" id="CHEBI:37565"/>
    </ligand>
</feature>
<keyword evidence="5 10" id="KW-0547">Nucleotide-binding</keyword>
<dbReference type="Gene3D" id="2.40.50.140">
    <property type="entry name" value="Nucleic acid-binding proteins"/>
    <property type="match status" value="1"/>
</dbReference>
<dbReference type="RefSeq" id="WP_012810689.1">
    <property type="nucleotide sequence ID" value="NC_013205.1"/>
</dbReference>
<evidence type="ECO:0000256" key="10">
    <source>
        <dbReference type="HAMAP-Rule" id="MF_01820"/>
    </source>
</evidence>
<dbReference type="PROSITE" id="PS51721">
    <property type="entry name" value="G_CP"/>
    <property type="match status" value="1"/>
</dbReference>
<dbReference type="HAMAP" id="MF_01820">
    <property type="entry name" value="GTPase_RsgA"/>
    <property type="match status" value="1"/>
</dbReference>
<keyword evidence="1 10" id="KW-0963">Cytoplasm</keyword>
<comment type="subcellular location">
    <subcellularLocation>
        <location evidence="10">Cytoplasm</location>
    </subcellularLocation>
</comment>
<keyword evidence="6 10" id="KW-0378">Hydrolase</keyword>
<feature type="binding site" evidence="10">
    <location>
        <position position="244"/>
    </location>
    <ligand>
        <name>Zn(2+)</name>
        <dbReference type="ChEBI" id="CHEBI:29105"/>
    </ligand>
</feature>
<dbReference type="eggNOG" id="COG1162">
    <property type="taxonomic scope" value="Bacteria"/>
</dbReference>
<dbReference type="NCBIfam" id="TIGR00157">
    <property type="entry name" value="ribosome small subunit-dependent GTPase A"/>
    <property type="match status" value="1"/>
</dbReference>
<keyword evidence="14" id="KW-1185">Reference proteome</keyword>
<dbReference type="AlphaFoldDB" id="C8WW82"/>
<accession>C8WW82</accession>
<evidence type="ECO:0000256" key="9">
    <source>
        <dbReference type="ARBA" id="ARBA00023134"/>
    </source>
</evidence>
<dbReference type="STRING" id="521098.Aaci_1326"/>
<reference evidence="13 14" key="2">
    <citation type="journal article" date="2010" name="Stand. Genomic Sci.">
        <title>Complete genome sequence of Alicyclobacillus acidocaldarius type strain (104-IA).</title>
        <authorList>
            <person name="Mavromatis K."/>
            <person name="Sikorski J."/>
            <person name="Lapidus A."/>
            <person name="Glavina Del Rio T."/>
            <person name="Copeland A."/>
            <person name="Tice H."/>
            <person name="Cheng J.F."/>
            <person name="Lucas S."/>
            <person name="Chen F."/>
            <person name="Nolan M."/>
            <person name="Bruce D."/>
            <person name="Goodwin L."/>
            <person name="Pitluck S."/>
            <person name="Ivanova N."/>
            <person name="Ovchinnikova G."/>
            <person name="Pati A."/>
            <person name="Chen A."/>
            <person name="Palaniappan K."/>
            <person name="Land M."/>
            <person name="Hauser L."/>
            <person name="Chang Y.J."/>
            <person name="Jeffries C.D."/>
            <person name="Chain P."/>
            <person name="Meincke L."/>
            <person name="Sims D."/>
            <person name="Chertkov O."/>
            <person name="Han C."/>
            <person name="Brettin T."/>
            <person name="Detter J.C."/>
            <person name="Wahrenburg C."/>
            <person name="Rohde M."/>
            <person name="Pukall R."/>
            <person name="Goker M."/>
            <person name="Bristow J."/>
            <person name="Eisen J.A."/>
            <person name="Markowitz V."/>
            <person name="Hugenholtz P."/>
            <person name="Klenk H.P."/>
            <person name="Kyrpides N.C."/>
        </authorList>
    </citation>
    <scope>NUCLEOTIDE SEQUENCE [LARGE SCALE GENOMIC DNA]</scope>
    <source>
        <strain evidence="14">ATCC 27009 / DSM 446 / BCRC 14685 / JCM 5260 / KCTC 1825 / NBRC 15652 / NCIMB 11725 / NRRL B-14509 / 104-IA</strain>
    </source>
</reference>
<comment type="cofactor">
    <cofactor evidence="10">
        <name>Zn(2+)</name>
        <dbReference type="ChEBI" id="CHEBI:29105"/>
    </cofactor>
    <text evidence="10">Binds 1 zinc ion per subunit.</text>
</comment>
<evidence type="ECO:0000313" key="13">
    <source>
        <dbReference type="EMBL" id="ACV58354.1"/>
    </source>
</evidence>
<dbReference type="SUPFAM" id="SSF50249">
    <property type="entry name" value="Nucleic acid-binding proteins"/>
    <property type="match status" value="1"/>
</dbReference>
<evidence type="ECO:0000256" key="1">
    <source>
        <dbReference type="ARBA" id="ARBA00022490"/>
    </source>
</evidence>
<keyword evidence="8 10" id="KW-0694">RNA-binding</keyword>
<dbReference type="InterPro" id="IPR004881">
    <property type="entry name" value="Ribosome_biogen_GTPase_RsgA"/>
</dbReference>
<dbReference type="PROSITE" id="PS50936">
    <property type="entry name" value="ENGC_GTPASE"/>
    <property type="match status" value="1"/>
</dbReference>
<evidence type="ECO:0000259" key="12">
    <source>
        <dbReference type="PROSITE" id="PS51721"/>
    </source>
</evidence>
<comment type="similarity">
    <text evidence="10">Belongs to the TRAFAC class YlqF/YawG GTPase family. RsgA subfamily.</text>
</comment>
<keyword evidence="4 10" id="KW-0699">rRNA-binding</keyword>
<dbReference type="SUPFAM" id="SSF52540">
    <property type="entry name" value="P-loop containing nucleoside triphosphate hydrolases"/>
    <property type="match status" value="1"/>
</dbReference>
<dbReference type="CDD" id="cd01854">
    <property type="entry name" value="YjeQ_EngC"/>
    <property type="match status" value="1"/>
</dbReference>
<dbReference type="InterPro" id="IPR010914">
    <property type="entry name" value="RsgA_GTPase_dom"/>
</dbReference>
<dbReference type="GO" id="GO:0005737">
    <property type="term" value="C:cytoplasm"/>
    <property type="evidence" value="ECO:0007669"/>
    <property type="project" value="UniProtKB-SubCell"/>
</dbReference>
<evidence type="ECO:0000313" key="14">
    <source>
        <dbReference type="Proteomes" id="UP000001917"/>
    </source>
</evidence>
<feature type="binding site" evidence="10">
    <location>
        <begin position="163"/>
        <end position="171"/>
    </location>
    <ligand>
        <name>GTP</name>
        <dbReference type="ChEBI" id="CHEBI:37565"/>
    </ligand>
</feature>
<dbReference type="GO" id="GO:0003924">
    <property type="term" value="F:GTPase activity"/>
    <property type="evidence" value="ECO:0007669"/>
    <property type="project" value="UniProtKB-UniRule"/>
</dbReference>
<dbReference type="GO" id="GO:0042274">
    <property type="term" value="P:ribosomal small subunit biogenesis"/>
    <property type="evidence" value="ECO:0007669"/>
    <property type="project" value="UniProtKB-UniRule"/>
</dbReference>
<gene>
    <name evidence="10" type="primary">rsgA</name>
    <name evidence="13" type="ordered locus">Aaci_1326</name>
</gene>
<dbReference type="Pfam" id="PF03193">
    <property type="entry name" value="RsgA_GTPase"/>
    <property type="match status" value="1"/>
</dbReference>
<dbReference type="GO" id="GO:0019843">
    <property type="term" value="F:rRNA binding"/>
    <property type="evidence" value="ECO:0007669"/>
    <property type="project" value="UniProtKB-KW"/>
</dbReference>
<dbReference type="InterPro" id="IPR027417">
    <property type="entry name" value="P-loop_NTPase"/>
</dbReference>
<comment type="subunit">
    <text evidence="10">Monomer. Associates with 30S ribosomal subunit, binds 16S rRNA.</text>
</comment>
<dbReference type="CDD" id="cd04466">
    <property type="entry name" value="S1_YloQ_GTPase"/>
    <property type="match status" value="1"/>
</dbReference>
<evidence type="ECO:0000256" key="2">
    <source>
        <dbReference type="ARBA" id="ARBA00022517"/>
    </source>
</evidence>
<feature type="binding site" evidence="10">
    <location>
        <position position="249"/>
    </location>
    <ligand>
        <name>Zn(2+)</name>
        <dbReference type="ChEBI" id="CHEBI:29105"/>
    </ligand>
</feature>
<sequence length="292" mass="32207">MREGRVVRAISGFFDVFDDGQVRRCRARGVFKVKGTTVLVGDFVRYEPVGAQEGIIREVLPRRTELIRPPIANVDHVVVACSFVTPDLSFYMLDKTLLQASVAGVEPTIAFTKADLVSPELASATVELYRRLGYEAVAVAAKQGEGVSVLRARLQGRVTVLAGPSGAGKSTLANALAPGISFKTGEVSEKIGRGRQTTRHVELVRLDDATWMADAPGFSQLQVPVASREVRLHFPEFRPLAQECAYRDCLHLDEDNCAVKRAVEEGHVPAPRYMSYRQLYEEAREQELNAYS</sequence>
<organism evidence="13 14">
    <name type="scientific">Alicyclobacillus acidocaldarius subsp. acidocaldarius (strain ATCC 27009 / DSM 446 / BCRC 14685 / JCM 5260 / KCTC 1825 / NBRC 15652 / NCIMB 11725 / NRRL B-14509 / 104-IA)</name>
    <name type="common">Bacillus acidocaldarius</name>
    <dbReference type="NCBI Taxonomy" id="521098"/>
    <lineage>
        <taxon>Bacteria</taxon>
        <taxon>Bacillati</taxon>
        <taxon>Bacillota</taxon>
        <taxon>Bacilli</taxon>
        <taxon>Bacillales</taxon>
        <taxon>Alicyclobacillaceae</taxon>
        <taxon>Alicyclobacillus</taxon>
    </lineage>
</organism>
<name>C8WW82_ALIAD</name>
<dbReference type="GO" id="GO:0005525">
    <property type="term" value="F:GTP binding"/>
    <property type="evidence" value="ECO:0007669"/>
    <property type="project" value="UniProtKB-UniRule"/>
</dbReference>
<comment type="function">
    <text evidence="10">One of several proteins that assist in the late maturation steps of the functional core of the 30S ribosomal subunit. Helps release RbfA from mature subunits. May play a role in the assembly of ribosomal proteins into the subunit. Circularly permuted GTPase that catalyzes slow GTP hydrolysis, GTPase activity is stimulated by the 30S ribosomal subunit.</text>
</comment>
<dbReference type="HOGENOM" id="CLU_033617_2_1_9"/>
<evidence type="ECO:0000256" key="3">
    <source>
        <dbReference type="ARBA" id="ARBA00022723"/>
    </source>
</evidence>
<dbReference type="EMBL" id="CP001727">
    <property type="protein sequence ID" value="ACV58354.1"/>
    <property type="molecule type" value="Genomic_DNA"/>
</dbReference>
<keyword evidence="7 10" id="KW-0862">Zinc</keyword>
<keyword evidence="2 10" id="KW-0690">Ribosome biogenesis</keyword>
<dbReference type="InterPro" id="IPR031944">
    <property type="entry name" value="RsgA_N"/>
</dbReference>
<dbReference type="Pfam" id="PF16745">
    <property type="entry name" value="RsgA_N"/>
    <property type="match status" value="1"/>
</dbReference>
<evidence type="ECO:0000256" key="4">
    <source>
        <dbReference type="ARBA" id="ARBA00022730"/>
    </source>
</evidence>
<feature type="binding site" evidence="10">
    <location>
        <position position="257"/>
    </location>
    <ligand>
        <name>Zn(2+)</name>
        <dbReference type="ChEBI" id="CHEBI:29105"/>
    </ligand>
</feature>
<protein>
    <recommendedName>
        <fullName evidence="10">Small ribosomal subunit biogenesis GTPase RsgA</fullName>
        <ecNumber evidence="10">3.6.1.-</ecNumber>
    </recommendedName>
</protein>
<evidence type="ECO:0000256" key="5">
    <source>
        <dbReference type="ARBA" id="ARBA00022741"/>
    </source>
</evidence>
<dbReference type="Proteomes" id="UP000001917">
    <property type="component" value="Chromosome"/>
</dbReference>
<dbReference type="KEGG" id="aac:Aaci_1326"/>
<feature type="binding site" evidence="10">
    <location>
        <position position="251"/>
    </location>
    <ligand>
        <name>Zn(2+)</name>
        <dbReference type="ChEBI" id="CHEBI:29105"/>
    </ligand>
</feature>
<evidence type="ECO:0000256" key="6">
    <source>
        <dbReference type="ARBA" id="ARBA00022801"/>
    </source>
</evidence>
<keyword evidence="3 10" id="KW-0479">Metal-binding</keyword>
<dbReference type="PANTHER" id="PTHR32120:SF11">
    <property type="entry name" value="SMALL RIBOSOMAL SUBUNIT BIOGENESIS GTPASE RSGA 1, MITOCHONDRIAL-RELATED"/>
    <property type="match status" value="1"/>
</dbReference>
<evidence type="ECO:0000256" key="7">
    <source>
        <dbReference type="ARBA" id="ARBA00022833"/>
    </source>
</evidence>